<evidence type="ECO:0000256" key="1">
    <source>
        <dbReference type="ARBA" id="ARBA00004123"/>
    </source>
</evidence>
<evidence type="ECO:0000313" key="3">
    <source>
        <dbReference type="Proteomes" id="UP001566132"/>
    </source>
</evidence>
<gene>
    <name evidence="2" type="ORF">ABEB36_015243</name>
</gene>
<dbReference type="InterPro" id="IPR036388">
    <property type="entry name" value="WH-like_DNA-bd_sf"/>
</dbReference>
<dbReference type="InterPro" id="IPR009057">
    <property type="entry name" value="Homeodomain-like_sf"/>
</dbReference>
<dbReference type="AlphaFoldDB" id="A0ABD1E149"/>
<dbReference type="Pfam" id="PF13551">
    <property type="entry name" value="HTH_29"/>
    <property type="match status" value="1"/>
</dbReference>
<protein>
    <recommendedName>
        <fullName evidence="4">Transposase</fullName>
    </recommendedName>
</protein>
<sequence length="107" mass="12424">MAPNFNNEIKNRIVLLHEQGLNISEISRELNIPRKALRRWITRHGAEGRVVQRPRPGRPLLLGDQRQLVVDFQKCGFQRASQYAVDLNVSVETIRRTLLNKGFPNRQ</sequence>
<dbReference type="GO" id="GO:0005634">
    <property type="term" value="C:nucleus"/>
    <property type="evidence" value="ECO:0007669"/>
    <property type="project" value="UniProtKB-SubCell"/>
</dbReference>
<comment type="subcellular location">
    <subcellularLocation>
        <location evidence="1">Nucleus</location>
    </subcellularLocation>
</comment>
<organism evidence="2 3">
    <name type="scientific">Hypothenemus hampei</name>
    <name type="common">Coffee berry borer</name>
    <dbReference type="NCBI Taxonomy" id="57062"/>
    <lineage>
        <taxon>Eukaryota</taxon>
        <taxon>Metazoa</taxon>
        <taxon>Ecdysozoa</taxon>
        <taxon>Arthropoda</taxon>
        <taxon>Hexapoda</taxon>
        <taxon>Insecta</taxon>
        <taxon>Pterygota</taxon>
        <taxon>Neoptera</taxon>
        <taxon>Endopterygota</taxon>
        <taxon>Coleoptera</taxon>
        <taxon>Polyphaga</taxon>
        <taxon>Cucujiformia</taxon>
        <taxon>Curculionidae</taxon>
        <taxon>Scolytinae</taxon>
        <taxon>Hypothenemus</taxon>
    </lineage>
</organism>
<reference evidence="2 3" key="1">
    <citation type="submission" date="2024-05" db="EMBL/GenBank/DDBJ databases">
        <title>Genetic variation in Jamaican populations of the coffee berry borer (Hypothenemus hampei).</title>
        <authorList>
            <person name="Errbii M."/>
            <person name="Myrie A."/>
        </authorList>
    </citation>
    <scope>NUCLEOTIDE SEQUENCE [LARGE SCALE GENOMIC DNA]</scope>
    <source>
        <strain evidence="2">JA-Hopewell-2020-01-JO</strain>
        <tissue evidence="2">Whole body</tissue>
    </source>
</reference>
<dbReference type="SUPFAM" id="SSF46689">
    <property type="entry name" value="Homeodomain-like"/>
    <property type="match status" value="1"/>
</dbReference>
<evidence type="ECO:0008006" key="4">
    <source>
        <dbReference type="Google" id="ProtNLM"/>
    </source>
</evidence>
<name>A0ABD1E149_HYPHA</name>
<evidence type="ECO:0000313" key="2">
    <source>
        <dbReference type="EMBL" id="KAL1488294.1"/>
    </source>
</evidence>
<keyword evidence="3" id="KW-1185">Reference proteome</keyword>
<dbReference type="EMBL" id="JBDJPC010000015">
    <property type="protein sequence ID" value="KAL1488294.1"/>
    <property type="molecule type" value="Genomic_DNA"/>
</dbReference>
<accession>A0ABD1E149</accession>
<dbReference type="Proteomes" id="UP001566132">
    <property type="component" value="Unassembled WGS sequence"/>
</dbReference>
<dbReference type="Gene3D" id="1.10.10.10">
    <property type="entry name" value="Winged helix-like DNA-binding domain superfamily/Winged helix DNA-binding domain"/>
    <property type="match status" value="1"/>
</dbReference>
<comment type="caution">
    <text evidence="2">The sequence shown here is derived from an EMBL/GenBank/DDBJ whole genome shotgun (WGS) entry which is preliminary data.</text>
</comment>
<proteinExistence type="predicted"/>